<reference evidence="3" key="1">
    <citation type="journal article" date="2014" name="Nat. Commun.">
        <title>Genome sequence of mungbean and insights into evolution within Vigna species.</title>
        <authorList>
            <person name="Kang Y.J."/>
            <person name="Kim S.K."/>
            <person name="Kim M.Y."/>
            <person name="Lestari P."/>
            <person name="Kim K.H."/>
            <person name="Ha B.K."/>
            <person name="Jun T.H."/>
            <person name="Hwang W.J."/>
            <person name="Lee T."/>
            <person name="Lee J."/>
            <person name="Shim S."/>
            <person name="Yoon M.Y."/>
            <person name="Jang Y.E."/>
            <person name="Han K.S."/>
            <person name="Taeprayoon P."/>
            <person name="Yoon N."/>
            <person name="Somta P."/>
            <person name="Tanya P."/>
            <person name="Kim K.S."/>
            <person name="Gwag J.G."/>
            <person name="Moon J.K."/>
            <person name="Lee Y.H."/>
            <person name="Park B.S."/>
            <person name="Bombarely A."/>
            <person name="Doyle J.J."/>
            <person name="Jackson S.A."/>
            <person name="Schafleitner R."/>
            <person name="Srinives P."/>
            <person name="Varshney R.K."/>
            <person name="Lee S.H."/>
        </authorList>
    </citation>
    <scope>NUCLEOTIDE SEQUENCE [LARGE SCALE GENOMIC DNA]</scope>
    <source>
        <strain evidence="3">cv. VC1973A</strain>
    </source>
</reference>
<evidence type="ECO:0000313" key="4">
    <source>
        <dbReference type="RefSeq" id="XP_022636888.1"/>
    </source>
</evidence>
<dbReference type="InterPro" id="IPR025724">
    <property type="entry name" value="GAG-pre-integrase_dom"/>
</dbReference>
<evidence type="ECO:0000259" key="2">
    <source>
        <dbReference type="Pfam" id="PF13976"/>
    </source>
</evidence>
<protein>
    <submittedName>
        <fullName evidence="4">Uncharacterized protein LOC111241687 isoform X1</fullName>
    </submittedName>
</protein>
<feature type="region of interest" description="Disordered" evidence="1">
    <location>
        <begin position="45"/>
        <end position="64"/>
    </location>
</feature>
<evidence type="ECO:0000256" key="1">
    <source>
        <dbReference type="SAM" id="MobiDB-lite"/>
    </source>
</evidence>
<dbReference type="GeneID" id="111241687"/>
<keyword evidence="3" id="KW-1185">Reference proteome</keyword>
<dbReference type="KEGG" id="vra:111241687"/>
<name>A0A3Q0EYR3_VIGRR</name>
<proteinExistence type="predicted"/>
<feature type="domain" description="GAG-pre-integrase" evidence="2">
    <location>
        <begin position="129"/>
        <end position="167"/>
    </location>
</feature>
<sequence length="183" mass="20175">MATQCDDRSRSRQPSKGRLKCDHCCKLGHKIDRFYALHGRPPRPIAMANFDPPPRSPSADHPTSSNTINNLALFQEFLRWYGDRQHSSSTTSTSVTHAQDRSSKHMIGTGCESHGLYHLRPSPHAGVIMESLSLLHARLRHPSVAKLQQLIPSLSKLSSLSCDSCQLDSFPTGSSFNSTPSGL</sequence>
<dbReference type="Pfam" id="PF13976">
    <property type="entry name" value="gag_pre-integrs"/>
    <property type="match status" value="1"/>
</dbReference>
<dbReference type="RefSeq" id="XP_022636888.1">
    <property type="nucleotide sequence ID" value="XM_022781167.1"/>
</dbReference>
<reference evidence="4" key="2">
    <citation type="submission" date="2025-08" db="UniProtKB">
        <authorList>
            <consortium name="RefSeq"/>
        </authorList>
    </citation>
    <scope>IDENTIFICATION</scope>
    <source>
        <tissue evidence="4">Leaf</tissue>
    </source>
</reference>
<gene>
    <name evidence="4" type="primary">LOC111241687</name>
</gene>
<accession>A0A3Q0EYR3</accession>
<evidence type="ECO:0000313" key="3">
    <source>
        <dbReference type="Proteomes" id="UP000087766"/>
    </source>
</evidence>
<dbReference type="AlphaFoldDB" id="A0A3Q0EYR3"/>
<organism evidence="3 4">
    <name type="scientific">Vigna radiata var. radiata</name>
    <name type="common">Mung bean</name>
    <name type="synonym">Phaseolus aureus</name>
    <dbReference type="NCBI Taxonomy" id="3916"/>
    <lineage>
        <taxon>Eukaryota</taxon>
        <taxon>Viridiplantae</taxon>
        <taxon>Streptophyta</taxon>
        <taxon>Embryophyta</taxon>
        <taxon>Tracheophyta</taxon>
        <taxon>Spermatophyta</taxon>
        <taxon>Magnoliopsida</taxon>
        <taxon>eudicotyledons</taxon>
        <taxon>Gunneridae</taxon>
        <taxon>Pentapetalae</taxon>
        <taxon>rosids</taxon>
        <taxon>fabids</taxon>
        <taxon>Fabales</taxon>
        <taxon>Fabaceae</taxon>
        <taxon>Papilionoideae</taxon>
        <taxon>50 kb inversion clade</taxon>
        <taxon>NPAAA clade</taxon>
        <taxon>indigoferoid/millettioid clade</taxon>
        <taxon>Phaseoleae</taxon>
        <taxon>Vigna</taxon>
    </lineage>
</organism>
<dbReference type="Proteomes" id="UP000087766">
    <property type="component" value="Chromosome 1"/>
</dbReference>